<evidence type="ECO:0000313" key="9">
    <source>
        <dbReference type="Proteomes" id="UP000560658"/>
    </source>
</evidence>
<dbReference type="InterPro" id="IPR019874">
    <property type="entry name" value="RF_methyltr_PrmC"/>
</dbReference>
<feature type="binding site" evidence="5">
    <location>
        <begin position="118"/>
        <end position="122"/>
    </location>
    <ligand>
        <name>S-adenosyl-L-methionine</name>
        <dbReference type="ChEBI" id="CHEBI:59789"/>
    </ligand>
</feature>
<comment type="similarity">
    <text evidence="5">Belongs to the protein N5-glutamine methyltransferase family. PrmC subfamily.</text>
</comment>
<dbReference type="InterPro" id="IPR050320">
    <property type="entry name" value="N5-glutamine_MTase"/>
</dbReference>
<dbReference type="InterPro" id="IPR004556">
    <property type="entry name" value="HemK-like"/>
</dbReference>
<protein>
    <recommendedName>
        <fullName evidence="5">Release factor glutamine methyltransferase</fullName>
        <shortName evidence="5">RF MTase</shortName>
        <ecNumber evidence="5">2.1.1.297</ecNumber>
    </recommendedName>
    <alternativeName>
        <fullName evidence="5">N5-glutamine methyltransferase PrmC</fullName>
    </alternativeName>
    <alternativeName>
        <fullName evidence="5">Protein-(glutamine-N5) MTase PrmC</fullName>
    </alternativeName>
    <alternativeName>
        <fullName evidence="5">Protein-glutamine N-methyltransferase PrmC</fullName>
    </alternativeName>
</protein>
<dbReference type="NCBIfam" id="TIGR00536">
    <property type="entry name" value="hemK_fam"/>
    <property type="match status" value="1"/>
</dbReference>
<evidence type="ECO:0000313" key="8">
    <source>
        <dbReference type="EMBL" id="MBB4045676.1"/>
    </source>
</evidence>
<dbReference type="EMBL" id="JACIER010000017">
    <property type="protein sequence ID" value="MBB4045676.1"/>
    <property type="molecule type" value="Genomic_DNA"/>
</dbReference>
<dbReference type="GO" id="GO:0003676">
    <property type="term" value="F:nucleic acid binding"/>
    <property type="evidence" value="ECO:0007669"/>
    <property type="project" value="InterPro"/>
</dbReference>
<dbReference type="HAMAP" id="MF_02126">
    <property type="entry name" value="RF_methyltr_PrmC"/>
    <property type="match status" value="1"/>
</dbReference>
<comment type="catalytic activity">
    <reaction evidence="4 5">
        <text>L-glutaminyl-[peptide chain release factor] + S-adenosyl-L-methionine = N(5)-methyl-L-glutaminyl-[peptide chain release factor] + S-adenosyl-L-homocysteine + H(+)</text>
        <dbReference type="Rhea" id="RHEA:42896"/>
        <dbReference type="Rhea" id="RHEA-COMP:10271"/>
        <dbReference type="Rhea" id="RHEA-COMP:10272"/>
        <dbReference type="ChEBI" id="CHEBI:15378"/>
        <dbReference type="ChEBI" id="CHEBI:30011"/>
        <dbReference type="ChEBI" id="CHEBI:57856"/>
        <dbReference type="ChEBI" id="CHEBI:59789"/>
        <dbReference type="ChEBI" id="CHEBI:61891"/>
        <dbReference type="EC" id="2.1.1.297"/>
    </reaction>
</comment>
<dbReference type="EC" id="2.1.1.297" evidence="5"/>
<gene>
    <name evidence="5" type="primary">prmC</name>
    <name evidence="8" type="ORF">GGR06_003495</name>
</gene>
<feature type="domain" description="Methyltransferase small" evidence="6">
    <location>
        <begin position="106"/>
        <end position="190"/>
    </location>
</feature>
<sequence>MNSLTSRIRQTLQKTYSPEEAKALAMMICCDMLGLNALDIYTGKDIILSASTHCELENILLRLQKHEPIQYIRGFAEFYGNSFRVAPGVLIPRPETVELVEMIVKEHTAMAPAVLDIGTGSGCIAISLAKALPKAKVTAWDISEEALTIARYNSEKLEVNVRFEKQDVLLEGISSEVQYDVIVSNPPYILEGEKLAMEANVLEWEPEQALFVPDNDPLLFYRRIADLGRELLLPNGKIYFEINQAYGNEVRDMLREMHYKEIEVINDFFGNPRMVKANK</sequence>
<dbReference type="InterPro" id="IPR040758">
    <property type="entry name" value="PrmC_N"/>
</dbReference>
<feature type="domain" description="Release factor glutamine methyltransferase N-terminal" evidence="7">
    <location>
        <begin position="6"/>
        <end position="74"/>
    </location>
</feature>
<name>A0A840D226_9BACE</name>
<dbReference type="SUPFAM" id="SSF53335">
    <property type="entry name" value="S-adenosyl-L-methionine-dependent methyltransferases"/>
    <property type="match status" value="1"/>
</dbReference>
<dbReference type="InterPro" id="IPR007848">
    <property type="entry name" value="Small_mtfrase_dom"/>
</dbReference>
<keyword evidence="9" id="KW-1185">Reference proteome</keyword>
<keyword evidence="2 5" id="KW-0808">Transferase</keyword>
<dbReference type="AlphaFoldDB" id="A0A840D226"/>
<dbReference type="Pfam" id="PF05175">
    <property type="entry name" value="MTS"/>
    <property type="match status" value="1"/>
</dbReference>
<dbReference type="PANTHER" id="PTHR18895">
    <property type="entry name" value="HEMK METHYLTRANSFERASE"/>
    <property type="match status" value="1"/>
</dbReference>
<reference evidence="8" key="1">
    <citation type="submission" date="2020-08" db="EMBL/GenBank/DDBJ databases">
        <title>Genomic Encyclopedia of Type Strains, Phase IV (KMG-IV): sequencing the most valuable type-strain genomes for metagenomic binning, comparative biology and taxonomic classification.</title>
        <authorList>
            <person name="Goeker M."/>
        </authorList>
    </citation>
    <scope>NUCLEOTIDE SEQUENCE [LARGE SCALE GENOMIC DNA]</scope>
    <source>
        <strain evidence="8">DSM 105720</strain>
    </source>
</reference>
<proteinExistence type="inferred from homology"/>
<evidence type="ECO:0000256" key="3">
    <source>
        <dbReference type="ARBA" id="ARBA00022691"/>
    </source>
</evidence>
<dbReference type="GO" id="GO:0032259">
    <property type="term" value="P:methylation"/>
    <property type="evidence" value="ECO:0007669"/>
    <property type="project" value="UniProtKB-KW"/>
</dbReference>
<keyword evidence="3 5" id="KW-0949">S-adenosyl-L-methionine</keyword>
<dbReference type="Gene3D" id="3.40.50.150">
    <property type="entry name" value="Vaccinia Virus protein VP39"/>
    <property type="match status" value="1"/>
</dbReference>
<evidence type="ECO:0000256" key="5">
    <source>
        <dbReference type="HAMAP-Rule" id="MF_02126"/>
    </source>
</evidence>
<dbReference type="NCBIfam" id="TIGR03534">
    <property type="entry name" value="RF_mod_PrmC"/>
    <property type="match status" value="1"/>
</dbReference>
<evidence type="ECO:0000256" key="2">
    <source>
        <dbReference type="ARBA" id="ARBA00022679"/>
    </source>
</evidence>
<dbReference type="PANTHER" id="PTHR18895:SF74">
    <property type="entry name" value="MTRF1L RELEASE FACTOR GLUTAMINE METHYLTRANSFERASE"/>
    <property type="match status" value="1"/>
</dbReference>
<keyword evidence="1 5" id="KW-0489">Methyltransferase</keyword>
<feature type="binding site" evidence="5">
    <location>
        <begin position="185"/>
        <end position="188"/>
    </location>
    <ligand>
        <name>substrate</name>
    </ligand>
</feature>
<comment type="caution">
    <text evidence="8">The sequence shown here is derived from an EMBL/GenBank/DDBJ whole genome shotgun (WGS) entry which is preliminary data.</text>
</comment>
<dbReference type="Pfam" id="PF17827">
    <property type="entry name" value="PrmC_N"/>
    <property type="match status" value="1"/>
</dbReference>
<comment type="caution">
    <text evidence="5">Lacks conserved residue(s) required for the propagation of feature annotation.</text>
</comment>
<dbReference type="InterPro" id="IPR002052">
    <property type="entry name" value="DNA_methylase_N6_adenine_CS"/>
</dbReference>
<dbReference type="CDD" id="cd02440">
    <property type="entry name" value="AdoMet_MTases"/>
    <property type="match status" value="1"/>
</dbReference>
<evidence type="ECO:0000256" key="4">
    <source>
        <dbReference type="ARBA" id="ARBA00048391"/>
    </source>
</evidence>
<feature type="binding site" evidence="5">
    <location>
        <position position="141"/>
    </location>
    <ligand>
        <name>S-adenosyl-L-methionine</name>
        <dbReference type="ChEBI" id="CHEBI:59789"/>
    </ligand>
</feature>
<organism evidence="8 9">
    <name type="scientific">Bacteroides reticulotermitis</name>
    <dbReference type="NCBI Taxonomy" id="1133319"/>
    <lineage>
        <taxon>Bacteria</taxon>
        <taxon>Pseudomonadati</taxon>
        <taxon>Bacteroidota</taxon>
        <taxon>Bacteroidia</taxon>
        <taxon>Bacteroidales</taxon>
        <taxon>Bacteroidaceae</taxon>
        <taxon>Bacteroides</taxon>
    </lineage>
</organism>
<accession>A0A840D226</accession>
<dbReference type="InterPro" id="IPR029063">
    <property type="entry name" value="SAM-dependent_MTases_sf"/>
</dbReference>
<feature type="binding site" evidence="5">
    <location>
        <position position="185"/>
    </location>
    <ligand>
        <name>S-adenosyl-L-methionine</name>
        <dbReference type="ChEBI" id="CHEBI:59789"/>
    </ligand>
</feature>
<dbReference type="Gene3D" id="1.10.8.10">
    <property type="entry name" value="DNA helicase RuvA subunit, C-terminal domain"/>
    <property type="match status" value="1"/>
</dbReference>
<comment type="function">
    <text evidence="5">Methylates the class 1 translation termination release factors RF1/PrfA and RF2/PrfB on the glutamine residue of the universally conserved GGQ motif.</text>
</comment>
<dbReference type="PROSITE" id="PS00092">
    <property type="entry name" value="N6_MTASE"/>
    <property type="match status" value="1"/>
</dbReference>
<dbReference type="GO" id="GO:0102559">
    <property type="term" value="F:peptide chain release factor N(5)-glutamine methyltransferase activity"/>
    <property type="evidence" value="ECO:0007669"/>
    <property type="project" value="UniProtKB-EC"/>
</dbReference>
<dbReference type="RefSeq" id="WP_044163221.1">
    <property type="nucleotide sequence ID" value="NZ_JACIER010000017.1"/>
</dbReference>
<evidence type="ECO:0000259" key="6">
    <source>
        <dbReference type="Pfam" id="PF05175"/>
    </source>
</evidence>
<dbReference type="Proteomes" id="UP000560658">
    <property type="component" value="Unassembled WGS sequence"/>
</dbReference>
<evidence type="ECO:0000259" key="7">
    <source>
        <dbReference type="Pfam" id="PF17827"/>
    </source>
</evidence>
<evidence type="ECO:0000256" key="1">
    <source>
        <dbReference type="ARBA" id="ARBA00022603"/>
    </source>
</evidence>